<dbReference type="NCBIfam" id="NF005592">
    <property type="entry name" value="PRK07322.1"/>
    <property type="match status" value="1"/>
</dbReference>
<accession>A0A0G1BCY9</accession>
<proteinExistence type="predicted"/>
<dbReference type="PANTHER" id="PTHR43218">
    <property type="entry name" value="PHOSPHORIBOSYLTRANSFERASE-RELATED"/>
    <property type="match status" value="1"/>
</dbReference>
<dbReference type="Pfam" id="PF00156">
    <property type="entry name" value="Pribosyltran"/>
    <property type="match status" value="1"/>
</dbReference>
<dbReference type="SUPFAM" id="SSF53271">
    <property type="entry name" value="PRTase-like"/>
    <property type="match status" value="1"/>
</dbReference>
<dbReference type="InterPro" id="IPR029057">
    <property type="entry name" value="PRTase-like"/>
</dbReference>
<evidence type="ECO:0000259" key="1">
    <source>
        <dbReference type="Pfam" id="PF00156"/>
    </source>
</evidence>
<feature type="domain" description="Phosphoribosyltransferase" evidence="1">
    <location>
        <begin position="39"/>
        <end position="165"/>
    </location>
</feature>
<dbReference type="PATRIC" id="fig|1618425.3.peg.108"/>
<dbReference type="AlphaFoldDB" id="A0A0G1BCY9"/>
<sequence length="189" mass="21203">MKQKDYYHQVNICGYPRDLPLIKVAPNLKIALFNILGETELVEKIAKGISKKLPKNTQVIASPEVKGIFLAYELSRVLKIPYIVIRKSKKPYMKGCIKAEVLSITTGKPQNLWVDGKDKKLLEEKNVCLVDDVISTGETLIGLRKLMKKAKANIVAETAVFTEGKKDKWPNVIALGNLPLFNNKNEIIT</sequence>
<comment type="caution">
    <text evidence="2">The sequence shown here is derived from an EMBL/GenBank/DDBJ whole genome shotgun (WGS) entry which is preliminary data.</text>
</comment>
<organism evidence="2 3">
    <name type="scientific">Candidatus Daviesbacteria bacterium GW2011_GWA2_42_7</name>
    <dbReference type="NCBI Taxonomy" id="1618425"/>
    <lineage>
        <taxon>Bacteria</taxon>
        <taxon>Candidatus Daviesiibacteriota</taxon>
    </lineage>
</organism>
<evidence type="ECO:0000313" key="3">
    <source>
        <dbReference type="Proteomes" id="UP000034785"/>
    </source>
</evidence>
<evidence type="ECO:0000313" key="2">
    <source>
        <dbReference type="EMBL" id="KKS71152.1"/>
    </source>
</evidence>
<gene>
    <name evidence="2" type="ORF">UV41_C0005G0008</name>
</gene>
<reference evidence="2 3" key="1">
    <citation type="journal article" date="2015" name="Nature">
        <title>rRNA introns, odd ribosomes, and small enigmatic genomes across a large radiation of phyla.</title>
        <authorList>
            <person name="Brown C.T."/>
            <person name="Hug L.A."/>
            <person name="Thomas B.C."/>
            <person name="Sharon I."/>
            <person name="Castelle C.J."/>
            <person name="Singh A."/>
            <person name="Wilkins M.J."/>
            <person name="Williams K.H."/>
            <person name="Banfield J.F."/>
        </authorList>
    </citation>
    <scope>NUCLEOTIDE SEQUENCE [LARGE SCALE GENOMIC DNA]</scope>
</reference>
<dbReference type="InterPro" id="IPR000836">
    <property type="entry name" value="PRTase_dom"/>
</dbReference>
<protein>
    <recommendedName>
        <fullName evidence="1">Phosphoribosyltransferase domain-containing protein</fullName>
    </recommendedName>
</protein>
<name>A0A0G1BCY9_9BACT</name>
<dbReference type="PANTHER" id="PTHR43218:SF1">
    <property type="entry name" value="PHOSPHORIBOSYLTRANSFERASE"/>
    <property type="match status" value="1"/>
</dbReference>
<dbReference type="Proteomes" id="UP000034785">
    <property type="component" value="Unassembled WGS sequence"/>
</dbReference>
<dbReference type="EMBL" id="LCEJ01000005">
    <property type="protein sequence ID" value="KKS71152.1"/>
    <property type="molecule type" value="Genomic_DNA"/>
</dbReference>
<dbReference type="CDD" id="cd06223">
    <property type="entry name" value="PRTases_typeI"/>
    <property type="match status" value="1"/>
</dbReference>
<dbReference type="Gene3D" id="3.40.50.2020">
    <property type="match status" value="1"/>
</dbReference>